<comment type="similarity">
    <text evidence="6">Belongs to the CSTPP1 family.</text>
</comment>
<keyword evidence="4" id="KW-0493">Microtubule</keyword>
<keyword evidence="2" id="KW-0963">Cytoplasm</keyword>
<sequence>MPSAADLRHSEVEPTGKLRAEAYIRRHHLETYFCDMLGMQGRHTKGINPADNAVQYFEAVLKGQHVVGRSFEWIAATPHNRLCFLQRVHASCRGVEGPEDDLQLLTADDYLCVFRMLSPDFPSRVIKSGFKASVQSSPGTDAEQARLTVPAFFQALHVVFLHETFLLTLRQLAFGGRSQSRRSVQEVLPHIKPAELACKEAGWCSLPAGSIEAACLDACGAGTGKGLVFDGMVRSLCSHRGSCPGYAGADRLCQASLDEK</sequence>
<comment type="subcellular location">
    <subcellularLocation>
        <location evidence="1">Cytoplasm</location>
        <location evidence="1">Cytoskeleton</location>
        <location evidence="1">Microtubule organizing center</location>
        <location evidence="1">Centrosome</location>
        <location evidence="1">Centriolar satellite</location>
    </subcellularLocation>
</comment>
<evidence type="ECO:0000256" key="5">
    <source>
        <dbReference type="ARBA" id="ARBA00023212"/>
    </source>
</evidence>
<dbReference type="InterPro" id="IPR038968">
    <property type="entry name" value="CSTPP1"/>
</dbReference>
<reference evidence="9 10" key="1">
    <citation type="journal article" date="2024" name="Nat. Commun.">
        <title>Phylogenomics reveals the evolutionary origins of lichenization in chlorophyte algae.</title>
        <authorList>
            <person name="Puginier C."/>
            <person name="Libourel C."/>
            <person name="Otte J."/>
            <person name="Skaloud P."/>
            <person name="Haon M."/>
            <person name="Grisel S."/>
            <person name="Petersen M."/>
            <person name="Berrin J.G."/>
            <person name="Delaux P.M."/>
            <person name="Dal Grande F."/>
            <person name="Keller J."/>
        </authorList>
    </citation>
    <scope>NUCLEOTIDE SEQUENCE [LARGE SCALE GENOMIC DNA]</scope>
    <source>
        <strain evidence="9 10">SAG 2145</strain>
    </source>
</reference>
<name>A0AAW1QK96_9CHLO</name>
<dbReference type="GO" id="GO:0005874">
    <property type="term" value="C:microtubule"/>
    <property type="evidence" value="ECO:0007669"/>
    <property type="project" value="UniProtKB-KW"/>
</dbReference>
<comment type="function">
    <text evidence="8">Regulator of the tubulin polyglutamylase complex (TPGC) that controls cytoskeletal organization, nuclear shape, and cilium disassembly by balancing microtubule and actin assembly. Regulates the assembly and stability of the TPGC and thereby modulates polyglutamylation of the microtubule, which antagonizes MAP4 binding.</text>
</comment>
<evidence type="ECO:0000313" key="9">
    <source>
        <dbReference type="EMBL" id="KAK9821845.1"/>
    </source>
</evidence>
<dbReference type="Proteomes" id="UP001438707">
    <property type="component" value="Unassembled WGS sequence"/>
</dbReference>
<evidence type="ECO:0000256" key="7">
    <source>
        <dbReference type="ARBA" id="ARBA00033769"/>
    </source>
</evidence>
<evidence type="ECO:0000256" key="3">
    <source>
        <dbReference type="ARBA" id="ARBA00022553"/>
    </source>
</evidence>
<keyword evidence="5" id="KW-0206">Cytoskeleton</keyword>
<organism evidence="9 10">
    <name type="scientific">Apatococcus lobatus</name>
    <dbReference type="NCBI Taxonomy" id="904363"/>
    <lineage>
        <taxon>Eukaryota</taxon>
        <taxon>Viridiplantae</taxon>
        <taxon>Chlorophyta</taxon>
        <taxon>core chlorophytes</taxon>
        <taxon>Trebouxiophyceae</taxon>
        <taxon>Chlorellales</taxon>
        <taxon>Chlorellaceae</taxon>
        <taxon>Apatococcus</taxon>
    </lineage>
</organism>
<accession>A0AAW1QK96</accession>
<evidence type="ECO:0000256" key="1">
    <source>
        <dbReference type="ARBA" id="ARBA00004607"/>
    </source>
</evidence>
<evidence type="ECO:0000256" key="6">
    <source>
        <dbReference type="ARBA" id="ARBA00033750"/>
    </source>
</evidence>
<dbReference type="AlphaFoldDB" id="A0AAW1QK96"/>
<protein>
    <recommendedName>
        <fullName evidence="7">Centriolar satellite-associated tubulin polyglutamylase complex regulator 1</fullName>
    </recommendedName>
</protein>
<comment type="caution">
    <text evidence="9">The sequence shown here is derived from an EMBL/GenBank/DDBJ whole genome shotgun (WGS) entry which is preliminary data.</text>
</comment>
<evidence type="ECO:0000256" key="2">
    <source>
        <dbReference type="ARBA" id="ARBA00022490"/>
    </source>
</evidence>
<gene>
    <name evidence="9" type="ORF">WJX74_004008</name>
</gene>
<dbReference type="PANTHER" id="PTHR34252">
    <property type="entry name" value="UPF0705 PROTEIN C11ORF49"/>
    <property type="match status" value="1"/>
</dbReference>
<evidence type="ECO:0000313" key="10">
    <source>
        <dbReference type="Proteomes" id="UP001438707"/>
    </source>
</evidence>
<proteinExistence type="inferred from homology"/>
<dbReference type="EMBL" id="JALJOS010000035">
    <property type="protein sequence ID" value="KAK9821845.1"/>
    <property type="molecule type" value="Genomic_DNA"/>
</dbReference>
<keyword evidence="3" id="KW-0597">Phosphoprotein</keyword>
<keyword evidence="10" id="KW-1185">Reference proteome</keyword>
<evidence type="ECO:0000256" key="8">
    <source>
        <dbReference type="ARBA" id="ARBA00045673"/>
    </source>
</evidence>
<dbReference type="PANTHER" id="PTHR34252:SF1">
    <property type="entry name" value="CENTRIOLAR SATELLITE-ASSOCIATED TUBULIN POLYGLUTAMYLASE COMPLEX REGULATOR 1"/>
    <property type="match status" value="1"/>
</dbReference>
<evidence type="ECO:0000256" key="4">
    <source>
        <dbReference type="ARBA" id="ARBA00022701"/>
    </source>
</evidence>